<proteinExistence type="predicted"/>
<keyword evidence="1" id="KW-0812">Transmembrane</keyword>
<protein>
    <submittedName>
        <fullName evidence="4">Cyclic nucleotide-gated olfactory channel (Cyclic nucleotide-gated cation channel 2) (Cyclic nucleotide-gated channel alpha-2) (CNG channel alpha-2) (CNG-2) (CNG2)</fullName>
    </submittedName>
</protein>
<evidence type="ECO:0000256" key="1">
    <source>
        <dbReference type="SAM" id="Phobius"/>
    </source>
</evidence>
<gene>
    <name evidence="3" type="ORF">C1SCF055_LOCUS11075</name>
</gene>
<dbReference type="Proteomes" id="UP001152797">
    <property type="component" value="Unassembled WGS sequence"/>
</dbReference>
<comment type="caution">
    <text evidence="3">The sequence shown here is derived from an EMBL/GenBank/DDBJ whole genome shotgun (WGS) entry which is preliminary data.</text>
</comment>
<keyword evidence="5" id="KW-1185">Reference proteome</keyword>
<dbReference type="SUPFAM" id="SSF81324">
    <property type="entry name" value="Voltage-gated potassium channels"/>
    <property type="match status" value="1"/>
</dbReference>
<dbReference type="PANTHER" id="PTHR47823:SF9">
    <property type="entry name" value="CHROMOSOME UNDETERMINED SCAFFOLD_10, WHOLE GENOME SHOTGUN SEQUENCE"/>
    <property type="match status" value="1"/>
</dbReference>
<reference evidence="4 5" key="2">
    <citation type="submission" date="2024-05" db="EMBL/GenBank/DDBJ databases">
        <authorList>
            <person name="Chen Y."/>
            <person name="Shah S."/>
            <person name="Dougan E. K."/>
            <person name="Thang M."/>
            <person name="Chan C."/>
        </authorList>
    </citation>
    <scope>NUCLEOTIDE SEQUENCE [LARGE SCALE GENOMIC DNA]</scope>
</reference>
<dbReference type="InterPro" id="IPR013099">
    <property type="entry name" value="K_chnl_dom"/>
</dbReference>
<name>A0A9P1FQX0_9DINO</name>
<dbReference type="EMBL" id="CAMXCT030000805">
    <property type="protein sequence ID" value="CAL4770777.1"/>
    <property type="molecule type" value="Genomic_DNA"/>
</dbReference>
<dbReference type="EMBL" id="CAMXCT020000805">
    <property type="protein sequence ID" value="CAL1136840.1"/>
    <property type="molecule type" value="Genomic_DNA"/>
</dbReference>
<organism evidence="3">
    <name type="scientific">Cladocopium goreaui</name>
    <dbReference type="NCBI Taxonomy" id="2562237"/>
    <lineage>
        <taxon>Eukaryota</taxon>
        <taxon>Sar</taxon>
        <taxon>Alveolata</taxon>
        <taxon>Dinophyceae</taxon>
        <taxon>Suessiales</taxon>
        <taxon>Symbiodiniaceae</taxon>
        <taxon>Cladocopium</taxon>
    </lineage>
</organism>
<dbReference type="EMBL" id="CAMXCT010000805">
    <property type="protein sequence ID" value="CAI3983465.1"/>
    <property type="molecule type" value="Genomic_DNA"/>
</dbReference>
<keyword evidence="1" id="KW-1133">Transmembrane helix</keyword>
<feature type="domain" description="Potassium channel" evidence="2">
    <location>
        <begin position="3"/>
        <end position="43"/>
    </location>
</feature>
<dbReference type="AlphaFoldDB" id="A0A9P1FQX0"/>
<dbReference type="PANTHER" id="PTHR47823">
    <property type="entry name" value="ION_TRANS DOMAIN-CONTAINING PROTEIN"/>
    <property type="match status" value="1"/>
</dbReference>
<feature type="transmembrane region" description="Helical" evidence="1">
    <location>
        <begin position="21"/>
        <end position="42"/>
    </location>
</feature>
<dbReference type="Gene3D" id="1.10.287.630">
    <property type="entry name" value="Helix hairpin bin"/>
    <property type="match status" value="1"/>
</dbReference>
<dbReference type="Gene3D" id="1.10.287.70">
    <property type="match status" value="1"/>
</dbReference>
<reference evidence="3" key="1">
    <citation type="submission" date="2022-10" db="EMBL/GenBank/DDBJ databases">
        <authorList>
            <person name="Chen Y."/>
            <person name="Dougan E. K."/>
            <person name="Chan C."/>
            <person name="Rhodes N."/>
            <person name="Thang M."/>
        </authorList>
    </citation>
    <scope>NUCLEOTIDE SEQUENCE</scope>
</reference>
<evidence type="ECO:0000313" key="4">
    <source>
        <dbReference type="EMBL" id="CAL4770777.1"/>
    </source>
</evidence>
<dbReference type="Pfam" id="PF07885">
    <property type="entry name" value="Ion_trans_2"/>
    <property type="match status" value="1"/>
</dbReference>
<evidence type="ECO:0000259" key="2">
    <source>
        <dbReference type="Pfam" id="PF07885"/>
    </source>
</evidence>
<evidence type="ECO:0000313" key="3">
    <source>
        <dbReference type="EMBL" id="CAI3983465.1"/>
    </source>
</evidence>
<dbReference type="OrthoDB" id="295370at2759"/>
<sequence>MMAVGYGDIWAKNTEERLFCIVLQLFGATAFGFILSSVTSLLESANPRANETNKRVNEIKEWCAGRRIPRHLRMAIREHTQYVLQKKSIFNEADLLSNMPTSIRMDIIQNSYSEWLRILERPFHDEDLALRMELVQLMTPQQVRCPRSTVWSTTGSIRKQRQCHRMSLYVTVSPRNVPRCGSENTRM</sequence>
<evidence type="ECO:0000313" key="5">
    <source>
        <dbReference type="Proteomes" id="UP001152797"/>
    </source>
</evidence>
<keyword evidence="1" id="KW-0472">Membrane</keyword>
<accession>A0A9P1FQX0</accession>